<protein>
    <recommendedName>
        <fullName evidence="4">Lipoprotein</fullName>
    </recommendedName>
</protein>
<dbReference type="RefSeq" id="WP_161016287.1">
    <property type="nucleotide sequence ID" value="NZ_WWCK01000007.1"/>
</dbReference>
<dbReference type="AlphaFoldDB" id="A0A7X4KE08"/>
<evidence type="ECO:0000313" key="2">
    <source>
        <dbReference type="EMBL" id="MYM69775.1"/>
    </source>
</evidence>
<reference evidence="2 3" key="1">
    <citation type="submission" date="2019-12" db="EMBL/GenBank/DDBJ databases">
        <title>Novel species isolated from a subtropical stream in China.</title>
        <authorList>
            <person name="Lu H."/>
        </authorList>
    </citation>
    <scope>NUCLEOTIDE SEQUENCE [LARGE SCALE GENOMIC DNA]</scope>
    <source>
        <strain evidence="2 3">FT55W</strain>
    </source>
</reference>
<evidence type="ECO:0008006" key="4">
    <source>
        <dbReference type="Google" id="ProtNLM"/>
    </source>
</evidence>
<evidence type="ECO:0000256" key="1">
    <source>
        <dbReference type="SAM" id="SignalP"/>
    </source>
</evidence>
<dbReference type="Proteomes" id="UP000450012">
    <property type="component" value="Unassembled WGS sequence"/>
</dbReference>
<gene>
    <name evidence="2" type="ORF">GTP45_23440</name>
</gene>
<accession>A0A7X4KE08</accession>
<evidence type="ECO:0000313" key="3">
    <source>
        <dbReference type="Proteomes" id="UP000450012"/>
    </source>
</evidence>
<organism evidence="2 3">
    <name type="scientific">Duganella rivi</name>
    <dbReference type="NCBI Taxonomy" id="2666083"/>
    <lineage>
        <taxon>Bacteria</taxon>
        <taxon>Pseudomonadati</taxon>
        <taxon>Pseudomonadota</taxon>
        <taxon>Betaproteobacteria</taxon>
        <taxon>Burkholderiales</taxon>
        <taxon>Oxalobacteraceae</taxon>
        <taxon>Telluria group</taxon>
        <taxon>Duganella</taxon>
    </lineage>
</organism>
<name>A0A7X4KE08_9BURK</name>
<feature type="chain" id="PRO_5031111705" description="Lipoprotein" evidence="1">
    <location>
        <begin position="21"/>
        <end position="203"/>
    </location>
</feature>
<sequence length="203" mass="20322">MKSSYLRAGFALLCAAILSACGGNGGSLQLSGGISYVGPAKAGLVLINNSNGEKLTIETGATAFYFTKLLGTDEGFDIGILTQPAGANCDIVNNKGTANYYTVGRTVVTCTATPFTLGGTIKGLKGTGLVLANGADTVGVTPPAAAGADVAFTFPSKVPNGALYGGTVLTQPAGQTCTFDPGLNPGTMPFADQKGLIVNCTNN</sequence>
<dbReference type="PROSITE" id="PS51257">
    <property type="entry name" value="PROKAR_LIPOPROTEIN"/>
    <property type="match status" value="1"/>
</dbReference>
<feature type="signal peptide" evidence="1">
    <location>
        <begin position="1"/>
        <end position="20"/>
    </location>
</feature>
<keyword evidence="1" id="KW-0732">Signal</keyword>
<keyword evidence="3" id="KW-1185">Reference proteome</keyword>
<dbReference type="EMBL" id="WWCK01000007">
    <property type="protein sequence ID" value="MYM69775.1"/>
    <property type="molecule type" value="Genomic_DNA"/>
</dbReference>
<proteinExistence type="predicted"/>
<comment type="caution">
    <text evidence="2">The sequence shown here is derived from an EMBL/GenBank/DDBJ whole genome shotgun (WGS) entry which is preliminary data.</text>
</comment>